<dbReference type="Gene3D" id="3.40.50.2000">
    <property type="entry name" value="Glycogen Phosphorylase B"/>
    <property type="match status" value="2"/>
</dbReference>
<evidence type="ECO:0000256" key="1">
    <source>
        <dbReference type="ARBA" id="ARBA00009481"/>
    </source>
</evidence>
<evidence type="ECO:0000313" key="9">
    <source>
        <dbReference type="EMBL" id="OAG27166.1"/>
    </source>
</evidence>
<evidence type="ECO:0000256" key="2">
    <source>
        <dbReference type="ARBA" id="ARBA00011738"/>
    </source>
</evidence>
<accession>A0A177E629</accession>
<dbReference type="InterPro" id="IPR052078">
    <property type="entry name" value="Trehalose_Metab_GTase"/>
</dbReference>
<dbReference type="SUPFAM" id="SSF53756">
    <property type="entry name" value="UDP-Glycosyltransferase/glycogen phosphorylase"/>
    <property type="match status" value="1"/>
</dbReference>
<comment type="similarity">
    <text evidence="1">Belongs to the glycosyltransferase group 1 family. Glycosyltransferase 4 subfamily.</text>
</comment>
<dbReference type="OrthoDB" id="9790710at2"/>
<proteinExistence type="inferred from homology"/>
<dbReference type="InterPro" id="IPR049438">
    <property type="entry name" value="TreT_GT1"/>
</dbReference>
<evidence type="ECO:0000256" key="6">
    <source>
        <dbReference type="ARBA" id="ARBA00023277"/>
    </source>
</evidence>
<evidence type="ECO:0000313" key="10">
    <source>
        <dbReference type="Proteomes" id="UP000076964"/>
    </source>
</evidence>
<dbReference type="Pfam" id="PF00534">
    <property type="entry name" value="Glycos_transf_1"/>
    <property type="match status" value="1"/>
</dbReference>
<evidence type="ECO:0000259" key="7">
    <source>
        <dbReference type="Pfam" id="PF00534"/>
    </source>
</evidence>
<keyword evidence="6" id="KW-0119">Carbohydrate metabolism</keyword>
<dbReference type="GO" id="GO:0006006">
    <property type="term" value="P:glucose metabolic process"/>
    <property type="evidence" value="ECO:0007669"/>
    <property type="project" value="UniProtKB-KW"/>
</dbReference>
<keyword evidence="10" id="KW-1185">Reference proteome</keyword>
<dbReference type="PANTHER" id="PTHR47779">
    <property type="entry name" value="SYNTHASE (CCG-9), PUTATIVE (AFU_ORTHOLOGUE AFUA_3G12100)-RELATED"/>
    <property type="match status" value="1"/>
</dbReference>
<evidence type="ECO:0000256" key="4">
    <source>
        <dbReference type="ARBA" id="ARBA00022676"/>
    </source>
</evidence>
<keyword evidence="3" id="KW-0313">Glucose metabolism</keyword>
<reference evidence="9 10" key="1">
    <citation type="submission" date="2016-02" db="EMBL/GenBank/DDBJ databases">
        <title>Draft genome sequence of Thermodesulfatator sp. S606.</title>
        <authorList>
            <person name="Lai Q."/>
            <person name="Cao J."/>
            <person name="Dupont S."/>
            <person name="Shao Z."/>
            <person name="Jebbar M."/>
            <person name="Alain K."/>
        </authorList>
    </citation>
    <scope>NUCLEOTIDE SEQUENCE [LARGE SCALE GENOMIC DNA]</scope>
    <source>
        <strain evidence="9 10">S606</strain>
    </source>
</reference>
<dbReference type="Pfam" id="PF21269">
    <property type="entry name" value="TreT_GT1"/>
    <property type="match status" value="1"/>
</dbReference>
<dbReference type="Proteomes" id="UP000076964">
    <property type="component" value="Unassembled WGS sequence"/>
</dbReference>
<dbReference type="EMBL" id="LSFI01000038">
    <property type="protein sequence ID" value="OAG27166.1"/>
    <property type="molecule type" value="Genomic_DNA"/>
</dbReference>
<dbReference type="GO" id="GO:0016757">
    <property type="term" value="F:glycosyltransferase activity"/>
    <property type="evidence" value="ECO:0007669"/>
    <property type="project" value="UniProtKB-KW"/>
</dbReference>
<evidence type="ECO:0000256" key="3">
    <source>
        <dbReference type="ARBA" id="ARBA00022526"/>
    </source>
</evidence>
<keyword evidence="4" id="KW-0328">Glycosyltransferase</keyword>
<dbReference type="AlphaFoldDB" id="A0A177E629"/>
<gene>
    <name evidence="9" type="ORF">TH606_08410</name>
</gene>
<comment type="subunit">
    <text evidence="2">Homodimer.</text>
</comment>
<evidence type="ECO:0000259" key="8">
    <source>
        <dbReference type="Pfam" id="PF21269"/>
    </source>
</evidence>
<dbReference type="RefSeq" id="WP_068542869.1">
    <property type="nucleotide sequence ID" value="NZ_LSFI01000038.1"/>
</dbReference>
<dbReference type="STRING" id="1795632.TH606_08410"/>
<evidence type="ECO:0000256" key="5">
    <source>
        <dbReference type="ARBA" id="ARBA00022679"/>
    </source>
</evidence>
<feature type="domain" description="Trehalose synthase N-terminal" evidence="8">
    <location>
        <begin position="35"/>
        <end position="180"/>
    </location>
</feature>
<keyword evidence="5 9" id="KW-0808">Transferase</keyword>
<dbReference type="InterPro" id="IPR001296">
    <property type="entry name" value="Glyco_trans_1"/>
</dbReference>
<name>A0A177E629_9BACT</name>
<comment type="caution">
    <text evidence="9">The sequence shown here is derived from an EMBL/GenBank/DDBJ whole genome shotgun (WGS) entry which is preliminary data.</text>
</comment>
<dbReference type="PANTHER" id="PTHR47779:SF1">
    <property type="entry name" value="SYNTHASE (CCG-9), PUTATIVE (AFU_ORTHOLOGUE AFUA_3G12100)-RELATED"/>
    <property type="match status" value="1"/>
</dbReference>
<protein>
    <submittedName>
        <fullName evidence="9">Glycosyl transferase family 1</fullName>
    </submittedName>
</protein>
<organism evidence="9 10">
    <name type="scientific">Thermodesulfatator autotrophicus</name>
    <dbReference type="NCBI Taxonomy" id="1795632"/>
    <lineage>
        <taxon>Bacteria</taxon>
        <taxon>Pseudomonadati</taxon>
        <taxon>Thermodesulfobacteriota</taxon>
        <taxon>Thermodesulfobacteria</taxon>
        <taxon>Thermodesulfobacteriales</taxon>
        <taxon>Thermodesulfatatoraceae</taxon>
        <taxon>Thermodesulfatator</taxon>
    </lineage>
</organism>
<feature type="domain" description="Glycosyl transferase family 1" evidence="7">
    <location>
        <begin position="216"/>
        <end position="380"/>
    </location>
</feature>
<sequence length="415" mass="47377">MNNDLLAKYEAIVGSDVIDQLKQMASRLKDARILHVNSTRYGGGVAEILRSMVPLMEALGLSVRWEVIAGDEPFFQVTKSFHNALQGFPVDFTPGSIEIYEENNRKEFEKLEKFLKEADFVVIHDPQPAFLIKLMGERQNKWIWRCHIDLSKPYRPVWRYLKNIVKDYDASIFSMPDFTQPLPHPQYIIPPSIDPLTEKNMDLPDDEVKAVYDRFGLDPEKPLVLQVSRFDRFKDPVGVIQAAIMAMKFIPFQLVYAGGGAADDPEGEIIYQEVQALAKGHPDIHVLYLPPDAHRTINALQRAAHVVLQKSIKEGFGLTVTEAMWKYKPVIGGDTGGIRLQVVNHHTGFLVHTPEGAALRIRYLLFYHEKRQEMGKKAHQFVKENFLITRHVRDYLSLMLSFVSGNGERIELEAL</sequence>